<keyword evidence="4" id="KW-1185">Reference proteome</keyword>
<dbReference type="Proteomes" id="UP000070224">
    <property type="component" value="Unassembled WGS sequence"/>
</dbReference>
<evidence type="ECO:0000259" key="2">
    <source>
        <dbReference type="Pfam" id="PF11396"/>
    </source>
</evidence>
<dbReference type="PATRIC" id="fig|322095.3.peg.1643"/>
<feature type="domain" description="Putative beta-lactamase-inhibitor-like PepSY-like" evidence="2">
    <location>
        <begin position="62"/>
        <end position="141"/>
    </location>
</feature>
<evidence type="ECO:0000313" key="3">
    <source>
        <dbReference type="EMBL" id="KXB74592.1"/>
    </source>
</evidence>
<keyword evidence="1" id="KW-0732">Signal</keyword>
<dbReference type="Pfam" id="PF11396">
    <property type="entry name" value="PepSY_like"/>
    <property type="match status" value="1"/>
</dbReference>
<accession>A0A134B3T5</accession>
<feature type="chain" id="PRO_5007461921" description="Putative beta-lactamase-inhibitor-like PepSY-like domain-containing protein" evidence="1">
    <location>
        <begin position="22"/>
        <end position="146"/>
    </location>
</feature>
<organism evidence="3 4">
    <name type="scientific">Porphyromonas somerae</name>
    <dbReference type="NCBI Taxonomy" id="322095"/>
    <lineage>
        <taxon>Bacteria</taxon>
        <taxon>Pseudomonadati</taxon>
        <taxon>Bacteroidota</taxon>
        <taxon>Bacteroidia</taxon>
        <taxon>Bacteroidales</taxon>
        <taxon>Porphyromonadaceae</taxon>
        <taxon>Porphyromonas</taxon>
    </lineage>
</organism>
<sequence length="146" mass="16348">MKRFLSLTLALLVLTTLSLRAGSDRVIQTKQLPKAAQLFLAKHFAGRTVSLAKEDRDFSGTTYDVLLADGTEIEFSSRGEWKEVDGKRTALPTSFIPAQIINALRAQHAGESIVQIERKRRGYKVELSSGLEIQFDSRYQIVGYDD</sequence>
<dbReference type="EMBL" id="LSDK01000117">
    <property type="protein sequence ID" value="KXB74592.1"/>
    <property type="molecule type" value="Genomic_DNA"/>
</dbReference>
<gene>
    <name evidence="3" type="ORF">HMPREF3185_01667</name>
</gene>
<reference evidence="4" key="1">
    <citation type="submission" date="2016-01" db="EMBL/GenBank/DDBJ databases">
        <authorList>
            <person name="Mitreva M."/>
            <person name="Pepin K.H."/>
            <person name="Mihindukulasuriya K.A."/>
            <person name="Fulton R."/>
            <person name="Fronick C."/>
            <person name="O'Laughlin M."/>
            <person name="Miner T."/>
            <person name="Herter B."/>
            <person name="Rosa B.A."/>
            <person name="Cordes M."/>
            <person name="Tomlinson C."/>
            <person name="Wollam A."/>
            <person name="Palsikar V.B."/>
            <person name="Mardis E.R."/>
            <person name="Wilson R.K."/>
        </authorList>
    </citation>
    <scope>NUCLEOTIDE SEQUENCE [LARGE SCALE GENOMIC DNA]</scope>
    <source>
        <strain evidence="4">KA00683</strain>
    </source>
</reference>
<dbReference type="RefSeq" id="WP_060935791.1">
    <property type="nucleotide sequence ID" value="NZ_KQ960459.1"/>
</dbReference>
<dbReference type="STRING" id="322095.HMPREF3185_01667"/>
<comment type="caution">
    <text evidence="3">The sequence shown here is derived from an EMBL/GenBank/DDBJ whole genome shotgun (WGS) entry which is preliminary data.</text>
</comment>
<dbReference type="Gene3D" id="3.40.1420.30">
    <property type="match status" value="1"/>
</dbReference>
<dbReference type="SUPFAM" id="SSF160574">
    <property type="entry name" value="BT0923-like"/>
    <property type="match status" value="1"/>
</dbReference>
<feature type="signal peptide" evidence="1">
    <location>
        <begin position="1"/>
        <end position="21"/>
    </location>
</feature>
<evidence type="ECO:0000256" key="1">
    <source>
        <dbReference type="SAM" id="SignalP"/>
    </source>
</evidence>
<dbReference type="AlphaFoldDB" id="A0A134B3T5"/>
<evidence type="ECO:0000313" key="4">
    <source>
        <dbReference type="Proteomes" id="UP000070224"/>
    </source>
</evidence>
<dbReference type="InterPro" id="IPR021533">
    <property type="entry name" value="PepSY-like"/>
</dbReference>
<name>A0A134B3T5_9PORP</name>
<proteinExistence type="predicted"/>
<protein>
    <recommendedName>
        <fullName evidence="2">Putative beta-lactamase-inhibitor-like PepSY-like domain-containing protein</fullName>
    </recommendedName>
</protein>